<dbReference type="SMART" id="SM00563">
    <property type="entry name" value="PlsC"/>
    <property type="match status" value="1"/>
</dbReference>
<comment type="domain">
    <text evidence="4">The HXXXXD motif is essential for acyltransferase activity and may constitute the binding site for the phosphate moiety of the glycerol-3-phosphate.</text>
</comment>
<sequence>MVFFSTYKLVPTVRFYTKGVLIFIFLSIASVSGIFLGVIFGSLEKLEILTLTLVTFSLGISFEILNEDLVKKLEVEKPCIYLCNHQTMLDLAIMGTHFPLNTCMMVKKSLKYVPFLGLYLLTSQIAFIERSNIKNAIETTQKLAKDMKDKNMGVWIYVEGTRSEFTKADLLPFKKGPFHLAVETGYPIVPVVFSNSSKVFSMKRKVCESGHIKIKFLDPISTEGKTRDDIPELMEKTREVMMTNLIEISK</sequence>
<keyword evidence="5" id="KW-0472">Membrane</keyword>
<dbReference type="SUPFAM" id="SSF69593">
    <property type="entry name" value="Glycerol-3-phosphate (1)-acyltransferase"/>
    <property type="match status" value="1"/>
</dbReference>
<evidence type="ECO:0000256" key="5">
    <source>
        <dbReference type="SAM" id="Phobius"/>
    </source>
</evidence>
<comment type="similarity">
    <text evidence="1 4">Belongs to the 1-acyl-sn-glycerol-3-phosphate acyltransferase family.</text>
</comment>
<keyword evidence="5" id="KW-0812">Transmembrane</keyword>
<organism evidence="7 8">
    <name type="scientific">Conidiobolus coronatus (strain ATCC 28846 / CBS 209.66 / NRRL 28638)</name>
    <name type="common">Delacroixia coronata</name>
    <dbReference type="NCBI Taxonomy" id="796925"/>
    <lineage>
        <taxon>Eukaryota</taxon>
        <taxon>Fungi</taxon>
        <taxon>Fungi incertae sedis</taxon>
        <taxon>Zoopagomycota</taxon>
        <taxon>Entomophthoromycotina</taxon>
        <taxon>Entomophthoromycetes</taxon>
        <taxon>Entomophthorales</taxon>
        <taxon>Ancylistaceae</taxon>
        <taxon>Conidiobolus</taxon>
    </lineage>
</organism>
<gene>
    <name evidence="7" type="ORF">CONCODRAFT_81826</name>
</gene>
<evidence type="ECO:0000256" key="4">
    <source>
        <dbReference type="RuleBase" id="RU361267"/>
    </source>
</evidence>
<evidence type="ECO:0000256" key="1">
    <source>
        <dbReference type="ARBA" id="ARBA00008655"/>
    </source>
</evidence>
<dbReference type="GO" id="GO:0005811">
    <property type="term" value="C:lipid droplet"/>
    <property type="evidence" value="ECO:0007669"/>
    <property type="project" value="EnsemblFungi"/>
</dbReference>
<keyword evidence="5" id="KW-1133">Transmembrane helix</keyword>
<proteinExistence type="inferred from homology"/>
<dbReference type="OMA" id="KKSLVWI"/>
<dbReference type="GO" id="GO:0003841">
    <property type="term" value="F:1-acylglycerol-3-phosphate O-acyltransferase activity"/>
    <property type="evidence" value="ECO:0007669"/>
    <property type="project" value="UniProtKB-UniRule"/>
</dbReference>
<keyword evidence="4" id="KW-0594">Phospholipid biosynthesis</keyword>
<evidence type="ECO:0000259" key="6">
    <source>
        <dbReference type="SMART" id="SM00563"/>
    </source>
</evidence>
<dbReference type="EC" id="2.3.1.51" evidence="4"/>
<dbReference type="InterPro" id="IPR004552">
    <property type="entry name" value="AGP_acyltrans"/>
</dbReference>
<keyword evidence="8" id="KW-1185">Reference proteome</keyword>
<dbReference type="NCBIfam" id="TIGR00530">
    <property type="entry name" value="AGP_acyltrn"/>
    <property type="match status" value="1"/>
</dbReference>
<dbReference type="GO" id="GO:0016020">
    <property type="term" value="C:membrane"/>
    <property type="evidence" value="ECO:0007669"/>
    <property type="project" value="InterPro"/>
</dbReference>
<protein>
    <recommendedName>
        <fullName evidence="4">1-acyl-sn-glycerol-3-phosphate acyltransferase</fullName>
        <ecNumber evidence="4">2.3.1.51</ecNumber>
    </recommendedName>
</protein>
<comment type="catalytic activity">
    <reaction evidence="4">
        <text>a 1-acyl-sn-glycero-3-phosphate + an acyl-CoA = a 1,2-diacyl-sn-glycero-3-phosphate + CoA</text>
        <dbReference type="Rhea" id="RHEA:19709"/>
        <dbReference type="ChEBI" id="CHEBI:57287"/>
        <dbReference type="ChEBI" id="CHEBI:57970"/>
        <dbReference type="ChEBI" id="CHEBI:58342"/>
        <dbReference type="ChEBI" id="CHEBI:58608"/>
        <dbReference type="EC" id="2.3.1.51"/>
    </reaction>
</comment>
<dbReference type="GO" id="GO:0006654">
    <property type="term" value="P:phosphatidic acid biosynthetic process"/>
    <property type="evidence" value="ECO:0007669"/>
    <property type="project" value="TreeGrafter"/>
</dbReference>
<evidence type="ECO:0000313" key="8">
    <source>
        <dbReference type="Proteomes" id="UP000070444"/>
    </source>
</evidence>
<name>A0A137P5F6_CONC2</name>
<dbReference type="PANTHER" id="PTHR10434:SF11">
    <property type="entry name" value="1-ACYL-SN-GLYCEROL-3-PHOSPHATE ACYLTRANSFERASE"/>
    <property type="match status" value="1"/>
</dbReference>
<dbReference type="Proteomes" id="UP000070444">
    <property type="component" value="Unassembled WGS sequence"/>
</dbReference>
<dbReference type="PANTHER" id="PTHR10434">
    <property type="entry name" value="1-ACYL-SN-GLYCEROL-3-PHOSPHATE ACYLTRANSFERASE"/>
    <property type="match status" value="1"/>
</dbReference>
<keyword evidence="4" id="KW-1208">Phospholipid metabolism</keyword>
<feature type="domain" description="Phospholipid/glycerol acyltransferase" evidence="6">
    <location>
        <begin position="79"/>
        <end position="196"/>
    </location>
</feature>
<dbReference type="AlphaFoldDB" id="A0A137P5F6"/>
<dbReference type="Pfam" id="PF01553">
    <property type="entry name" value="Acyltransferase"/>
    <property type="match status" value="1"/>
</dbReference>
<dbReference type="GO" id="GO:0005783">
    <property type="term" value="C:endoplasmic reticulum"/>
    <property type="evidence" value="ECO:0007669"/>
    <property type="project" value="TreeGrafter"/>
</dbReference>
<keyword evidence="2 4" id="KW-0808">Transferase</keyword>
<evidence type="ECO:0000256" key="3">
    <source>
        <dbReference type="ARBA" id="ARBA00023315"/>
    </source>
</evidence>
<keyword evidence="3 4" id="KW-0012">Acyltransferase</keyword>
<evidence type="ECO:0000313" key="7">
    <source>
        <dbReference type="EMBL" id="KXN70250.1"/>
    </source>
</evidence>
<feature type="transmembrane region" description="Helical" evidence="5">
    <location>
        <begin position="20"/>
        <end position="41"/>
    </location>
</feature>
<dbReference type="EMBL" id="KQ964508">
    <property type="protein sequence ID" value="KXN70250.1"/>
    <property type="molecule type" value="Genomic_DNA"/>
</dbReference>
<accession>A0A137P5F6</accession>
<dbReference type="CDD" id="cd07989">
    <property type="entry name" value="LPLAT_AGPAT-like"/>
    <property type="match status" value="1"/>
</dbReference>
<dbReference type="InterPro" id="IPR002123">
    <property type="entry name" value="Plipid/glycerol_acylTrfase"/>
</dbReference>
<evidence type="ECO:0000256" key="2">
    <source>
        <dbReference type="ARBA" id="ARBA00022679"/>
    </source>
</evidence>
<dbReference type="OrthoDB" id="202234at2759"/>
<reference evidence="7 8" key="1">
    <citation type="journal article" date="2015" name="Genome Biol. Evol.">
        <title>Phylogenomic analyses indicate that early fungi evolved digesting cell walls of algal ancestors of land plants.</title>
        <authorList>
            <person name="Chang Y."/>
            <person name="Wang S."/>
            <person name="Sekimoto S."/>
            <person name="Aerts A.L."/>
            <person name="Choi C."/>
            <person name="Clum A."/>
            <person name="LaButti K.M."/>
            <person name="Lindquist E.A."/>
            <person name="Yee Ngan C."/>
            <person name="Ohm R.A."/>
            <person name="Salamov A.A."/>
            <person name="Grigoriev I.V."/>
            <person name="Spatafora J.W."/>
            <person name="Berbee M.L."/>
        </authorList>
    </citation>
    <scope>NUCLEOTIDE SEQUENCE [LARGE SCALE GENOMIC DNA]</scope>
    <source>
        <strain evidence="7 8">NRRL 28638</strain>
    </source>
</reference>
<keyword evidence="4" id="KW-0443">Lipid metabolism</keyword>
<dbReference type="STRING" id="796925.A0A137P5F6"/>
<keyword evidence="4" id="KW-0444">Lipid biosynthesis</keyword>